<sequence length="269" mass="29645">MIDFGEKSGYNNDRGEKEMLTQERQSLIENYVNQHEVCRVSELCDLTDTSESTIRRDLIQMEKNGMLKRVHGGAQSVKNFSRDVSQNVRFNLNHDVKIAIAKYAARNFVQPGDNVFIDAGTTTYELVPFLADVPKVKIITNGVETALCSLNHGIKTILIGGEVKDDTHAVIGQTALAQIREMNFSVSFVGANGIEKNGNLTTPDPEEAAIKAAEIKQARHAYVLADSSKIGERNFAVFANTKDVYVVTDQLKSSQKAALPADINLEEAK</sequence>
<dbReference type="InterPro" id="IPR001034">
    <property type="entry name" value="DeoR_HTH"/>
</dbReference>
<dbReference type="SMART" id="SM00420">
    <property type="entry name" value="HTH_DEOR"/>
    <property type="match status" value="1"/>
</dbReference>
<evidence type="ECO:0000256" key="3">
    <source>
        <dbReference type="ARBA" id="ARBA00023163"/>
    </source>
</evidence>
<dbReference type="PROSITE" id="PS51000">
    <property type="entry name" value="HTH_DEOR_2"/>
    <property type="match status" value="1"/>
</dbReference>
<keyword evidence="3" id="KW-0804">Transcription</keyword>
<name>A0A0R1NN77_9LACO</name>
<keyword evidence="1" id="KW-0805">Transcription regulation</keyword>
<proteinExistence type="predicted"/>
<organism evidence="5 6">
    <name type="scientific">Lactobacillus gallinarum DSM 10532 = JCM 2011</name>
    <dbReference type="NCBI Taxonomy" id="1423748"/>
    <lineage>
        <taxon>Bacteria</taxon>
        <taxon>Bacillati</taxon>
        <taxon>Bacillota</taxon>
        <taxon>Bacilli</taxon>
        <taxon>Lactobacillales</taxon>
        <taxon>Lactobacillaceae</taxon>
        <taxon>Lactobacillus</taxon>
    </lineage>
</organism>
<dbReference type="GO" id="GO:0003677">
    <property type="term" value="F:DNA binding"/>
    <property type="evidence" value="ECO:0007669"/>
    <property type="project" value="UniProtKB-KW"/>
</dbReference>
<accession>A0A0R1NN77</accession>
<feature type="domain" description="HTH deoR-type" evidence="4">
    <location>
        <begin position="21"/>
        <end position="76"/>
    </location>
</feature>
<dbReference type="PRINTS" id="PR00037">
    <property type="entry name" value="HTHLACR"/>
</dbReference>
<dbReference type="STRING" id="1423748.FC37_GL000413"/>
<protein>
    <submittedName>
        <fullName evidence="5">Deor family transcriptional regulator</fullName>
    </submittedName>
</protein>
<dbReference type="PROSITE" id="PS00894">
    <property type="entry name" value="HTH_DEOR_1"/>
    <property type="match status" value="1"/>
</dbReference>
<dbReference type="eggNOG" id="COG1349">
    <property type="taxonomic scope" value="Bacteria"/>
</dbReference>
<evidence type="ECO:0000313" key="6">
    <source>
        <dbReference type="Proteomes" id="UP000051311"/>
    </source>
</evidence>
<dbReference type="InterPro" id="IPR018356">
    <property type="entry name" value="Tscrpt_reg_HTH_DeoR_CS"/>
</dbReference>
<dbReference type="InterPro" id="IPR014036">
    <property type="entry name" value="DeoR-like_C"/>
</dbReference>
<evidence type="ECO:0000256" key="2">
    <source>
        <dbReference type="ARBA" id="ARBA00023125"/>
    </source>
</evidence>
<dbReference type="InterPro" id="IPR037171">
    <property type="entry name" value="NagB/RpiA_transferase-like"/>
</dbReference>
<dbReference type="PATRIC" id="fig|1423748.3.peg.437"/>
<dbReference type="Proteomes" id="UP000051311">
    <property type="component" value="Unassembled WGS sequence"/>
</dbReference>
<dbReference type="Gene3D" id="1.10.10.10">
    <property type="entry name" value="Winged helix-like DNA-binding domain superfamily/Winged helix DNA-binding domain"/>
    <property type="match status" value="1"/>
</dbReference>
<keyword evidence="2" id="KW-0238">DNA-binding</keyword>
<dbReference type="Pfam" id="PF08220">
    <property type="entry name" value="HTH_DeoR"/>
    <property type="match status" value="1"/>
</dbReference>
<dbReference type="PANTHER" id="PTHR30363:SF56">
    <property type="entry name" value="TRANSCRIPTIONAL REGULATOR, DEOR FAMILY"/>
    <property type="match status" value="1"/>
</dbReference>
<comment type="caution">
    <text evidence="5">The sequence shown here is derived from an EMBL/GenBank/DDBJ whole genome shotgun (WGS) entry which is preliminary data.</text>
</comment>
<dbReference type="AlphaFoldDB" id="A0A0R1NN77"/>
<dbReference type="EMBL" id="AZEL01000079">
    <property type="protein sequence ID" value="KRL19732.1"/>
    <property type="molecule type" value="Genomic_DNA"/>
</dbReference>
<evidence type="ECO:0000259" key="4">
    <source>
        <dbReference type="PROSITE" id="PS51000"/>
    </source>
</evidence>
<gene>
    <name evidence="5" type="ORF">FC37_GL000413</name>
</gene>
<dbReference type="SUPFAM" id="SSF46785">
    <property type="entry name" value="Winged helix' DNA-binding domain"/>
    <property type="match status" value="1"/>
</dbReference>
<dbReference type="GO" id="GO:0003700">
    <property type="term" value="F:DNA-binding transcription factor activity"/>
    <property type="evidence" value="ECO:0007669"/>
    <property type="project" value="InterPro"/>
</dbReference>
<evidence type="ECO:0000313" key="5">
    <source>
        <dbReference type="EMBL" id="KRL19732.1"/>
    </source>
</evidence>
<dbReference type="SMART" id="SM01134">
    <property type="entry name" value="DeoRC"/>
    <property type="match status" value="1"/>
</dbReference>
<dbReference type="SUPFAM" id="SSF100950">
    <property type="entry name" value="NagB/RpiA/CoA transferase-like"/>
    <property type="match status" value="1"/>
</dbReference>
<dbReference type="InterPro" id="IPR050313">
    <property type="entry name" value="Carb_Metab_HTH_regulators"/>
</dbReference>
<dbReference type="Pfam" id="PF00455">
    <property type="entry name" value="DeoRC"/>
    <property type="match status" value="1"/>
</dbReference>
<dbReference type="Gene3D" id="3.40.50.1360">
    <property type="match status" value="1"/>
</dbReference>
<dbReference type="InterPro" id="IPR036390">
    <property type="entry name" value="WH_DNA-bd_sf"/>
</dbReference>
<reference evidence="5 6" key="1">
    <citation type="journal article" date="2015" name="Genome Announc.">
        <title>Expanding the biotechnology potential of lactobacilli through comparative genomics of 213 strains and associated genera.</title>
        <authorList>
            <person name="Sun Z."/>
            <person name="Harris H.M."/>
            <person name="McCann A."/>
            <person name="Guo C."/>
            <person name="Argimon S."/>
            <person name="Zhang W."/>
            <person name="Yang X."/>
            <person name="Jeffery I.B."/>
            <person name="Cooney J.C."/>
            <person name="Kagawa T.F."/>
            <person name="Liu W."/>
            <person name="Song Y."/>
            <person name="Salvetti E."/>
            <person name="Wrobel A."/>
            <person name="Rasinkangas P."/>
            <person name="Parkhill J."/>
            <person name="Rea M.C."/>
            <person name="O'Sullivan O."/>
            <person name="Ritari J."/>
            <person name="Douillard F.P."/>
            <person name="Paul Ross R."/>
            <person name="Yang R."/>
            <person name="Briner A.E."/>
            <person name="Felis G.E."/>
            <person name="de Vos W.M."/>
            <person name="Barrangou R."/>
            <person name="Klaenhammer T.R."/>
            <person name="Caufield P.W."/>
            <person name="Cui Y."/>
            <person name="Zhang H."/>
            <person name="O'Toole P.W."/>
        </authorList>
    </citation>
    <scope>NUCLEOTIDE SEQUENCE [LARGE SCALE GENOMIC DNA]</scope>
    <source>
        <strain evidence="5 6">DSM 10532</strain>
    </source>
</reference>
<evidence type="ECO:0000256" key="1">
    <source>
        <dbReference type="ARBA" id="ARBA00023015"/>
    </source>
</evidence>
<dbReference type="InterPro" id="IPR036388">
    <property type="entry name" value="WH-like_DNA-bd_sf"/>
</dbReference>
<dbReference type="PANTHER" id="PTHR30363">
    <property type="entry name" value="HTH-TYPE TRANSCRIPTIONAL REGULATOR SRLR-RELATED"/>
    <property type="match status" value="1"/>
</dbReference>